<evidence type="ECO:0000256" key="3">
    <source>
        <dbReference type="ARBA" id="ARBA00022448"/>
    </source>
</evidence>
<comment type="similarity">
    <text evidence="2">Belongs to the bacterial solute-binding protein 5 family.</text>
</comment>
<evidence type="ECO:0000256" key="5">
    <source>
        <dbReference type="SAM" id="SignalP"/>
    </source>
</evidence>
<dbReference type="PANTHER" id="PTHR30290">
    <property type="entry name" value="PERIPLASMIC BINDING COMPONENT OF ABC TRANSPORTER"/>
    <property type="match status" value="1"/>
</dbReference>
<dbReference type="Pfam" id="PF00496">
    <property type="entry name" value="SBP_bac_5"/>
    <property type="match status" value="1"/>
</dbReference>
<dbReference type="AlphaFoldDB" id="A0AAE3E919"/>
<dbReference type="PIRSF" id="PIRSF002741">
    <property type="entry name" value="MppA"/>
    <property type="match status" value="1"/>
</dbReference>
<dbReference type="Gene3D" id="3.10.105.10">
    <property type="entry name" value="Dipeptide-binding Protein, Domain 3"/>
    <property type="match status" value="1"/>
</dbReference>
<dbReference type="EMBL" id="JAJEQR010000016">
    <property type="protein sequence ID" value="MCC2230762.1"/>
    <property type="molecule type" value="Genomic_DNA"/>
</dbReference>
<dbReference type="PROSITE" id="PS51257">
    <property type="entry name" value="PROKAR_LIPOPROTEIN"/>
    <property type="match status" value="1"/>
</dbReference>
<dbReference type="GO" id="GO:0042597">
    <property type="term" value="C:periplasmic space"/>
    <property type="evidence" value="ECO:0007669"/>
    <property type="project" value="UniProtKB-ARBA"/>
</dbReference>
<comment type="subcellular location">
    <subcellularLocation>
        <location evidence="1">Cell envelope</location>
    </subcellularLocation>
</comment>
<feature type="domain" description="Solute-binding protein family 5" evidence="6">
    <location>
        <begin position="111"/>
        <end position="524"/>
    </location>
</feature>
<proteinExistence type="inferred from homology"/>
<evidence type="ECO:0000256" key="2">
    <source>
        <dbReference type="ARBA" id="ARBA00005695"/>
    </source>
</evidence>
<keyword evidence="8" id="KW-1185">Reference proteome</keyword>
<accession>A0AAE3E919</accession>
<comment type="caution">
    <text evidence="7">The sequence shown here is derived from an EMBL/GenBank/DDBJ whole genome shotgun (WGS) entry which is preliminary data.</text>
</comment>
<dbReference type="GO" id="GO:1904680">
    <property type="term" value="F:peptide transmembrane transporter activity"/>
    <property type="evidence" value="ECO:0007669"/>
    <property type="project" value="TreeGrafter"/>
</dbReference>
<dbReference type="Proteomes" id="UP001198182">
    <property type="component" value="Unassembled WGS sequence"/>
</dbReference>
<evidence type="ECO:0000259" key="6">
    <source>
        <dbReference type="Pfam" id="PF00496"/>
    </source>
</evidence>
<protein>
    <submittedName>
        <fullName evidence="7">ABC transporter substrate-binding protein</fullName>
    </submittedName>
</protein>
<dbReference type="InterPro" id="IPR030678">
    <property type="entry name" value="Peptide/Ni-bd"/>
</dbReference>
<dbReference type="GO" id="GO:0015833">
    <property type="term" value="P:peptide transport"/>
    <property type="evidence" value="ECO:0007669"/>
    <property type="project" value="TreeGrafter"/>
</dbReference>
<evidence type="ECO:0000313" key="7">
    <source>
        <dbReference type="EMBL" id="MCC2230762.1"/>
    </source>
</evidence>
<dbReference type="PANTHER" id="PTHR30290:SF10">
    <property type="entry name" value="PERIPLASMIC OLIGOPEPTIDE-BINDING PROTEIN-RELATED"/>
    <property type="match status" value="1"/>
</dbReference>
<feature type="signal peptide" evidence="5">
    <location>
        <begin position="1"/>
        <end position="21"/>
    </location>
</feature>
<keyword evidence="4 5" id="KW-0732">Signal</keyword>
<feature type="chain" id="PRO_5042060920" evidence="5">
    <location>
        <begin position="22"/>
        <end position="616"/>
    </location>
</feature>
<name>A0AAE3E919_9FIRM</name>
<dbReference type="Gene3D" id="3.40.190.10">
    <property type="entry name" value="Periplasmic binding protein-like II"/>
    <property type="match status" value="1"/>
</dbReference>
<dbReference type="InterPro" id="IPR000914">
    <property type="entry name" value="SBP_5_dom"/>
</dbReference>
<gene>
    <name evidence="7" type="ORF">LKD81_07070</name>
</gene>
<evidence type="ECO:0000313" key="8">
    <source>
        <dbReference type="Proteomes" id="UP001198182"/>
    </source>
</evidence>
<evidence type="ECO:0000256" key="1">
    <source>
        <dbReference type="ARBA" id="ARBA00004196"/>
    </source>
</evidence>
<sequence>MKRKRLGTLALLLAATMGLTACGGGGSTPSTTASDNGGATAETTAAAAADNGGSGDTGTSEGGKVLKLDISDTPETLNPHTTAANYELLLDMTATLYRKVYDPETASMQFIPSVADGEPVPADDTLMKWTIKVQDGYTFADGTPIDANTFDYSMKMLNDPKLANRNVDASDLLNGESYLAGECEWSEVGFKAVDANTIEVEFMEGREPASIRDMMELFAFVGTGAVHEATYEACMSADRTSCTYGSNLDSFVASGLYQPTELIQGQYLALDRRTDGKELLGDVYTPDRVEYYAVTDANTKVQMFEKGELSAVIANQPAYDGYSGARYVYTADNMGLYLNSVSPEAEVLKDVNFRYALFWGLDRENVVKAVFPTSMPSAYMYLPISTIADPADPVSSVLQYHDTPEAKAIRMDGHEVDQISYNPDLAKEYFDKAYEANGNQKITITVKYADSNDTNRNWAEALQSHYQTLFGEDRLELTLQAVPAAIMYEEISREKMNYDICVSCGWYNVVDKPWNNTNWVYSGPYTYNTQYCTIADESARQEWDEIFYSLATGDKKHDDQAKLEGTARLEEILYNDCSFVPAYSRGYRWFFSQEITPLMETGDWDLQFCLMQATFN</sequence>
<dbReference type="GO" id="GO:0030313">
    <property type="term" value="C:cell envelope"/>
    <property type="evidence" value="ECO:0007669"/>
    <property type="project" value="UniProtKB-SubCell"/>
</dbReference>
<dbReference type="SUPFAM" id="SSF53850">
    <property type="entry name" value="Periplasmic binding protein-like II"/>
    <property type="match status" value="1"/>
</dbReference>
<evidence type="ECO:0000256" key="4">
    <source>
        <dbReference type="ARBA" id="ARBA00022729"/>
    </source>
</evidence>
<keyword evidence="3" id="KW-0813">Transport</keyword>
<dbReference type="InterPro" id="IPR039424">
    <property type="entry name" value="SBP_5"/>
</dbReference>
<organism evidence="7 8">
    <name type="scientific">Hominifimenecus microfluidus</name>
    <dbReference type="NCBI Taxonomy" id="2885348"/>
    <lineage>
        <taxon>Bacteria</taxon>
        <taxon>Bacillati</taxon>
        <taxon>Bacillota</taxon>
        <taxon>Clostridia</taxon>
        <taxon>Lachnospirales</taxon>
        <taxon>Lachnospiraceae</taxon>
        <taxon>Hominifimenecus</taxon>
    </lineage>
</organism>
<dbReference type="GO" id="GO:0043190">
    <property type="term" value="C:ATP-binding cassette (ABC) transporter complex"/>
    <property type="evidence" value="ECO:0007669"/>
    <property type="project" value="InterPro"/>
</dbReference>
<dbReference type="RefSeq" id="WP_308453400.1">
    <property type="nucleotide sequence ID" value="NZ_JAJEQR010000016.1"/>
</dbReference>
<reference evidence="7" key="1">
    <citation type="submission" date="2021-10" db="EMBL/GenBank/DDBJ databases">
        <title>Anaerobic single-cell dispensing facilitates the cultivation of human gut bacteria.</title>
        <authorList>
            <person name="Afrizal A."/>
        </authorList>
    </citation>
    <scope>NUCLEOTIDE SEQUENCE</scope>
    <source>
        <strain evidence="7">CLA-AA-H215</strain>
    </source>
</reference>